<evidence type="ECO:0000313" key="1">
    <source>
        <dbReference type="EMBL" id="GIY79013.1"/>
    </source>
</evidence>
<evidence type="ECO:0000313" key="2">
    <source>
        <dbReference type="Proteomes" id="UP001054837"/>
    </source>
</evidence>
<reference evidence="1 2" key="1">
    <citation type="submission" date="2021-06" db="EMBL/GenBank/DDBJ databases">
        <title>Caerostris darwini draft genome.</title>
        <authorList>
            <person name="Kono N."/>
            <person name="Arakawa K."/>
        </authorList>
    </citation>
    <scope>NUCLEOTIDE SEQUENCE [LARGE SCALE GENOMIC DNA]</scope>
</reference>
<accession>A0AAV4W9G7</accession>
<dbReference type="AlphaFoldDB" id="A0AAV4W9G7"/>
<protein>
    <submittedName>
        <fullName evidence="1">Uncharacterized protein</fullName>
    </submittedName>
</protein>
<gene>
    <name evidence="1" type="ORF">CDAR_100991</name>
</gene>
<comment type="caution">
    <text evidence="1">The sequence shown here is derived from an EMBL/GenBank/DDBJ whole genome shotgun (WGS) entry which is preliminary data.</text>
</comment>
<dbReference type="EMBL" id="BPLQ01014305">
    <property type="protein sequence ID" value="GIY79013.1"/>
    <property type="molecule type" value="Genomic_DNA"/>
</dbReference>
<sequence length="96" mass="11701">MCFCVTMWRGGSMIRRTPFCLRKLEPCRPPQGRQKDYPAFRSFRNFVPKRTCFLDMELLIRFQMFQPFSVRKFNVLIIRQVWVKLEKVLTNDFPNF</sequence>
<keyword evidence="2" id="KW-1185">Reference proteome</keyword>
<organism evidence="1 2">
    <name type="scientific">Caerostris darwini</name>
    <dbReference type="NCBI Taxonomy" id="1538125"/>
    <lineage>
        <taxon>Eukaryota</taxon>
        <taxon>Metazoa</taxon>
        <taxon>Ecdysozoa</taxon>
        <taxon>Arthropoda</taxon>
        <taxon>Chelicerata</taxon>
        <taxon>Arachnida</taxon>
        <taxon>Araneae</taxon>
        <taxon>Araneomorphae</taxon>
        <taxon>Entelegynae</taxon>
        <taxon>Araneoidea</taxon>
        <taxon>Araneidae</taxon>
        <taxon>Caerostris</taxon>
    </lineage>
</organism>
<proteinExistence type="predicted"/>
<dbReference type="Proteomes" id="UP001054837">
    <property type="component" value="Unassembled WGS sequence"/>
</dbReference>
<name>A0AAV4W9G7_9ARAC</name>